<dbReference type="AlphaFoldDB" id="A0A164P268"/>
<gene>
    <name evidence="1" type="ORF">B4088_2569</name>
</gene>
<sequence length="55" mass="6348">MKRQLSKRWEKSEEKMVQNKVAPKLLNEVDKRAINTRITLEAYESSASTGAIQEL</sequence>
<evidence type="ECO:0000313" key="2">
    <source>
        <dbReference type="Proteomes" id="UP000076482"/>
    </source>
</evidence>
<accession>A0A164P268</accession>
<proteinExistence type="predicted"/>
<protein>
    <submittedName>
        <fullName evidence="1">Uncharacterized protein</fullName>
    </submittedName>
</protein>
<dbReference type="PATRIC" id="fig|1396.535.peg.2106"/>
<comment type="caution">
    <text evidence="1">The sequence shown here is derived from an EMBL/GenBank/DDBJ whole genome shotgun (WGS) entry which is preliminary data.</text>
</comment>
<dbReference type="Proteomes" id="UP000076482">
    <property type="component" value="Unassembled WGS sequence"/>
</dbReference>
<dbReference type="EMBL" id="LJKE01000044">
    <property type="protein sequence ID" value="KZD66166.1"/>
    <property type="molecule type" value="Genomic_DNA"/>
</dbReference>
<evidence type="ECO:0000313" key="1">
    <source>
        <dbReference type="EMBL" id="KZD66166.1"/>
    </source>
</evidence>
<reference evidence="1 2" key="1">
    <citation type="submission" date="2015-09" db="EMBL/GenBank/DDBJ databases">
        <title>Bacillus cereus food isolates.</title>
        <authorList>
            <person name="Boekhorst J."/>
        </authorList>
    </citation>
    <scope>NUCLEOTIDE SEQUENCE [LARGE SCALE GENOMIC DNA]</scope>
    <source>
        <strain evidence="1 2">B4088</strain>
    </source>
</reference>
<name>A0A164P268_BACCE</name>
<organism evidence="1 2">
    <name type="scientific">Bacillus cereus</name>
    <dbReference type="NCBI Taxonomy" id="1396"/>
    <lineage>
        <taxon>Bacteria</taxon>
        <taxon>Bacillati</taxon>
        <taxon>Bacillota</taxon>
        <taxon>Bacilli</taxon>
        <taxon>Bacillales</taxon>
        <taxon>Bacillaceae</taxon>
        <taxon>Bacillus</taxon>
        <taxon>Bacillus cereus group</taxon>
    </lineage>
</organism>